<accession>A0A1F6NNR6</accession>
<protein>
    <submittedName>
        <fullName evidence="2">Uncharacterized protein</fullName>
    </submittedName>
</protein>
<comment type="caution">
    <text evidence="2">The sequence shown here is derived from an EMBL/GenBank/DDBJ whole genome shotgun (WGS) entry which is preliminary data.</text>
</comment>
<keyword evidence="1" id="KW-1133">Transmembrane helix</keyword>
<dbReference type="Proteomes" id="UP000178349">
    <property type="component" value="Unassembled WGS sequence"/>
</dbReference>
<organism evidence="2 3">
    <name type="scientific">Candidatus Magasanikbacteria bacterium RIFOXYC12_FULL_33_11</name>
    <dbReference type="NCBI Taxonomy" id="1798701"/>
    <lineage>
        <taxon>Bacteria</taxon>
        <taxon>Candidatus Magasanikiibacteriota</taxon>
    </lineage>
</organism>
<gene>
    <name evidence="2" type="ORF">A2493_01120</name>
</gene>
<keyword evidence="1" id="KW-0472">Membrane</keyword>
<evidence type="ECO:0000313" key="2">
    <source>
        <dbReference type="EMBL" id="OGH85274.1"/>
    </source>
</evidence>
<reference evidence="2 3" key="1">
    <citation type="journal article" date="2016" name="Nat. Commun.">
        <title>Thousands of microbial genomes shed light on interconnected biogeochemical processes in an aquifer system.</title>
        <authorList>
            <person name="Anantharaman K."/>
            <person name="Brown C.T."/>
            <person name="Hug L.A."/>
            <person name="Sharon I."/>
            <person name="Castelle C.J."/>
            <person name="Probst A.J."/>
            <person name="Thomas B.C."/>
            <person name="Singh A."/>
            <person name="Wilkins M.J."/>
            <person name="Karaoz U."/>
            <person name="Brodie E.L."/>
            <person name="Williams K.H."/>
            <person name="Hubbard S.S."/>
            <person name="Banfield J.F."/>
        </authorList>
    </citation>
    <scope>NUCLEOTIDE SEQUENCE [LARGE SCALE GENOMIC DNA]</scope>
</reference>
<dbReference type="EMBL" id="MFQW01000046">
    <property type="protein sequence ID" value="OGH85274.1"/>
    <property type="molecule type" value="Genomic_DNA"/>
</dbReference>
<dbReference type="AlphaFoldDB" id="A0A1F6NNR6"/>
<feature type="transmembrane region" description="Helical" evidence="1">
    <location>
        <begin position="29"/>
        <end position="51"/>
    </location>
</feature>
<name>A0A1F6NNR6_9BACT</name>
<evidence type="ECO:0000313" key="3">
    <source>
        <dbReference type="Proteomes" id="UP000178349"/>
    </source>
</evidence>
<keyword evidence="1" id="KW-0812">Transmembrane</keyword>
<sequence length="224" mass="26090">MRQEIDKIKIKEPPIEELSKKRSCVKSTCASGCGCFTILFIISILLLKFAFGPTSKELKDLPETFTTKIPIYDVSNIETITHTSGKEKSKKIERAAYIPKLVLSPFIIYFDKDYKYIPRENSEIELNNIEKFWSFMKKPLTTQKDVYKIEWLNLHAEQRFLIDYYETELKKKDFEISPESKNDEIIQFTFSDTKNDIDGVVFSSDDPNTNDTDYLSITVNFPSE</sequence>
<evidence type="ECO:0000256" key="1">
    <source>
        <dbReference type="SAM" id="Phobius"/>
    </source>
</evidence>
<proteinExistence type="predicted"/>